<dbReference type="Proteomes" id="UP001229651">
    <property type="component" value="Unassembled WGS sequence"/>
</dbReference>
<comment type="caution">
    <text evidence="5">The sequence shown here is derived from an EMBL/GenBank/DDBJ whole genome shotgun (WGS) entry which is preliminary data.</text>
</comment>
<name>A0ABU0F7L2_9PSEU</name>
<reference evidence="5 6" key="1">
    <citation type="submission" date="2023-07" db="EMBL/GenBank/DDBJ databases">
        <title>Sequencing the genomes of 1000 actinobacteria strains.</title>
        <authorList>
            <person name="Klenk H.-P."/>
        </authorList>
    </citation>
    <scope>NUCLEOTIDE SEQUENCE [LARGE SCALE GENOMIC DNA]</scope>
    <source>
        <strain evidence="5 6">DSM 45805</strain>
    </source>
</reference>
<evidence type="ECO:0000256" key="2">
    <source>
        <dbReference type="ARBA" id="ARBA00023002"/>
    </source>
</evidence>
<feature type="domain" description="Alcohol dehydrogenase-like N-terminal" evidence="4">
    <location>
        <begin position="31"/>
        <end position="149"/>
    </location>
</feature>
<dbReference type="InterPro" id="IPR036291">
    <property type="entry name" value="NAD(P)-bd_dom_sf"/>
</dbReference>
<dbReference type="PANTHER" id="PTHR43401">
    <property type="entry name" value="L-THREONINE 3-DEHYDROGENASE"/>
    <property type="match status" value="1"/>
</dbReference>
<dbReference type="SUPFAM" id="SSF51735">
    <property type="entry name" value="NAD(P)-binding Rossmann-fold domains"/>
    <property type="match status" value="1"/>
</dbReference>
<evidence type="ECO:0000313" key="5">
    <source>
        <dbReference type="EMBL" id="MDQ0383035.1"/>
    </source>
</evidence>
<dbReference type="InterPro" id="IPR013154">
    <property type="entry name" value="ADH-like_N"/>
</dbReference>
<gene>
    <name evidence="5" type="ORF">FB470_007029</name>
</gene>
<protein>
    <submittedName>
        <fullName evidence="5">Threonine dehydrogenase-like Zn-dependent dehydrogenase</fullName>
    </submittedName>
</protein>
<accession>A0ABU0F7L2</accession>
<dbReference type="RefSeq" id="WP_306998724.1">
    <property type="nucleotide sequence ID" value="NZ_JAUSUT010000001.1"/>
</dbReference>
<evidence type="ECO:0000256" key="1">
    <source>
        <dbReference type="ARBA" id="ARBA00001947"/>
    </source>
</evidence>
<evidence type="ECO:0000259" key="3">
    <source>
        <dbReference type="Pfam" id="PF00107"/>
    </source>
</evidence>
<dbReference type="SUPFAM" id="SSF50129">
    <property type="entry name" value="GroES-like"/>
    <property type="match status" value="1"/>
</dbReference>
<dbReference type="Pfam" id="PF00107">
    <property type="entry name" value="ADH_zinc_N"/>
    <property type="match status" value="1"/>
</dbReference>
<dbReference type="EMBL" id="JAUSUT010000001">
    <property type="protein sequence ID" value="MDQ0383035.1"/>
    <property type="molecule type" value="Genomic_DNA"/>
</dbReference>
<dbReference type="PANTHER" id="PTHR43401:SF2">
    <property type="entry name" value="L-THREONINE 3-DEHYDROGENASE"/>
    <property type="match status" value="1"/>
</dbReference>
<feature type="domain" description="Alcohol dehydrogenase-like C-terminal" evidence="3">
    <location>
        <begin position="195"/>
        <end position="323"/>
    </location>
</feature>
<dbReference type="InterPro" id="IPR011032">
    <property type="entry name" value="GroES-like_sf"/>
</dbReference>
<sequence>MADLPRTARASVALPGATGEVREFELAPPGAGEGWLEVTASGICGTDVGLFARGVSEPTVLGHHVVGRVAALGEGTAQRRGLAAGDRVVLEEYLPCGRCAVCARGPYRLCPETDIWGGGRRIGMIPAAERPGLTGGNGEFVFLPANAVTHRLPAGLTDELAAWVLPYANAIDWVTGAGGLRPDETVVVMGPGYHGLAVAAAARWAGASRVVVTGLPRDRERLAMAEALGALPVVVDDPAATAERIGALTHRPADVVVDTVGTDPSVLGPALDTLGHGGRLVLTHPKRPGAIPLDSGLLIRRGLRVTGVRGRSPEAISAAIASLADGSAGLGAVPTVEVDLEGAADMLSRLAAGTGPESPHVVVRP</sequence>
<keyword evidence="2" id="KW-0560">Oxidoreductase</keyword>
<evidence type="ECO:0000313" key="6">
    <source>
        <dbReference type="Proteomes" id="UP001229651"/>
    </source>
</evidence>
<organism evidence="5 6">
    <name type="scientific">Amycolatopsis thermophila</name>
    <dbReference type="NCBI Taxonomy" id="206084"/>
    <lineage>
        <taxon>Bacteria</taxon>
        <taxon>Bacillati</taxon>
        <taxon>Actinomycetota</taxon>
        <taxon>Actinomycetes</taxon>
        <taxon>Pseudonocardiales</taxon>
        <taxon>Pseudonocardiaceae</taxon>
        <taxon>Amycolatopsis</taxon>
    </lineage>
</organism>
<dbReference type="Gene3D" id="3.40.50.720">
    <property type="entry name" value="NAD(P)-binding Rossmann-like Domain"/>
    <property type="match status" value="1"/>
</dbReference>
<evidence type="ECO:0000259" key="4">
    <source>
        <dbReference type="Pfam" id="PF08240"/>
    </source>
</evidence>
<proteinExistence type="predicted"/>
<dbReference type="Pfam" id="PF08240">
    <property type="entry name" value="ADH_N"/>
    <property type="match status" value="1"/>
</dbReference>
<dbReference type="Gene3D" id="3.90.180.10">
    <property type="entry name" value="Medium-chain alcohol dehydrogenases, catalytic domain"/>
    <property type="match status" value="1"/>
</dbReference>
<keyword evidence="6" id="KW-1185">Reference proteome</keyword>
<dbReference type="InterPro" id="IPR050129">
    <property type="entry name" value="Zn_alcohol_dh"/>
</dbReference>
<dbReference type="InterPro" id="IPR013149">
    <property type="entry name" value="ADH-like_C"/>
</dbReference>
<comment type="cofactor">
    <cofactor evidence="1">
        <name>Zn(2+)</name>
        <dbReference type="ChEBI" id="CHEBI:29105"/>
    </cofactor>
</comment>